<dbReference type="AlphaFoldDB" id="A0A133VQZ1"/>
<keyword evidence="3" id="KW-1185">Reference proteome</keyword>
<dbReference type="InterPro" id="IPR056209">
    <property type="entry name" value="SU10_adaptor"/>
</dbReference>
<comment type="caution">
    <text evidence="2">The sequence shown here is derived from an EMBL/GenBank/DDBJ whole genome shotgun (WGS) entry which is preliminary data.</text>
</comment>
<feature type="compositionally biased region" description="Low complexity" evidence="1">
    <location>
        <begin position="18"/>
        <end position="30"/>
    </location>
</feature>
<dbReference type="EMBL" id="LHYL01000004">
    <property type="protein sequence ID" value="KXB08827.1"/>
    <property type="molecule type" value="Genomic_DNA"/>
</dbReference>
<evidence type="ECO:0000313" key="2">
    <source>
        <dbReference type="EMBL" id="KXB08827.1"/>
    </source>
</evidence>
<evidence type="ECO:0000313" key="3">
    <source>
        <dbReference type="Proteomes" id="UP000070248"/>
    </source>
</evidence>
<name>A0A133VQZ1_9EURY</name>
<gene>
    <name evidence="2" type="ORF">AKJ59_00415</name>
</gene>
<reference evidence="2 3" key="1">
    <citation type="journal article" date="2016" name="Sci. Rep.">
        <title>Metabolic traits of an uncultured archaeal lineage -MSBL1- from brine pools of the Red Sea.</title>
        <authorList>
            <person name="Mwirichia R."/>
            <person name="Alam I."/>
            <person name="Rashid M."/>
            <person name="Vinu M."/>
            <person name="Ba-Alawi W."/>
            <person name="Anthony Kamau A."/>
            <person name="Kamanda Ngugi D."/>
            <person name="Goker M."/>
            <person name="Klenk H.P."/>
            <person name="Bajic V."/>
            <person name="Stingl U."/>
        </authorList>
    </citation>
    <scope>NUCLEOTIDE SEQUENCE [LARGE SCALE GENOMIC DNA]</scope>
    <source>
        <strain evidence="2">SCGC-AAA385M02</strain>
    </source>
</reference>
<protein>
    <submittedName>
        <fullName evidence="2">Uncharacterized protein</fullName>
    </submittedName>
</protein>
<accession>A0A133VQZ1</accession>
<dbReference type="Pfam" id="PF24175">
    <property type="entry name" value="SU10_adaptor"/>
    <property type="match status" value="1"/>
</dbReference>
<evidence type="ECO:0000256" key="1">
    <source>
        <dbReference type="SAM" id="MobiDB-lite"/>
    </source>
</evidence>
<proteinExistence type="predicted"/>
<organism evidence="2 3">
    <name type="scientific">candidate division MSBL1 archaeon SCGC-AAA385M02</name>
    <dbReference type="NCBI Taxonomy" id="1698287"/>
    <lineage>
        <taxon>Archaea</taxon>
        <taxon>Methanobacteriati</taxon>
        <taxon>Methanobacteriota</taxon>
        <taxon>candidate division MSBL1</taxon>
    </lineage>
</organism>
<feature type="region of interest" description="Disordered" evidence="1">
    <location>
        <begin position="14"/>
        <end position="33"/>
    </location>
</feature>
<sequence>MLIEIEHPDLGPAKTRLSADVSSSDTSATVENNNDLSTDDYVVFGKPGEELSEIVKITGTSGNTTINFTGGCKFDHSARTPVTYIKYNQVRIYSASEKDGTYSSLSTEDLDIDEEYTGYDDTTGTSSTWYKVKYYNSTTTTLSDYSSAVQGTGYTSDSLYSMINEVLEEFGDPDADEISRDRVRNYLRAGVRKLTMELIKNYPDYRKQYTTQSLTSGTPTYNVPTRFLALNRIDISWDNSNSDDAYKCKIFADEGDQYPNTTYYETDPRVSFRGDQYVIKPEPDNSSGTAFLWYWDYPSEMTNASDTHGLPYGARDPLVAYALYRCWRPKDRDKSMDVREMYLVEVANWIEFIGQSRQTVESESVKVTYGHEMYVYEN</sequence>
<dbReference type="Proteomes" id="UP000070248">
    <property type="component" value="Unassembled WGS sequence"/>
</dbReference>